<dbReference type="AlphaFoldDB" id="A0A0K2UJU0"/>
<name>A0A0K2UJU0_LEPSM</name>
<organism evidence="1">
    <name type="scientific">Lepeophtheirus salmonis</name>
    <name type="common">Salmon louse</name>
    <name type="synonym">Caligus salmonis</name>
    <dbReference type="NCBI Taxonomy" id="72036"/>
    <lineage>
        <taxon>Eukaryota</taxon>
        <taxon>Metazoa</taxon>
        <taxon>Ecdysozoa</taxon>
        <taxon>Arthropoda</taxon>
        <taxon>Crustacea</taxon>
        <taxon>Multicrustacea</taxon>
        <taxon>Hexanauplia</taxon>
        <taxon>Copepoda</taxon>
        <taxon>Siphonostomatoida</taxon>
        <taxon>Caligidae</taxon>
        <taxon>Lepeophtheirus</taxon>
    </lineage>
</organism>
<sequence length="71" mass="8456">MFSYIVVIREYLNTLHENLSAVIKTKAIINYEYIFKRLTIIYYNFYQISKAITALEGKLLLRVSMFTIELL</sequence>
<accession>A0A0K2UJU0</accession>
<dbReference type="EMBL" id="HACA01021142">
    <property type="protein sequence ID" value="CDW38503.1"/>
    <property type="molecule type" value="Transcribed_RNA"/>
</dbReference>
<evidence type="ECO:0000313" key="1">
    <source>
        <dbReference type="EMBL" id="CDW38503.1"/>
    </source>
</evidence>
<proteinExistence type="predicted"/>
<reference evidence="1" key="1">
    <citation type="submission" date="2014-05" db="EMBL/GenBank/DDBJ databases">
        <authorList>
            <person name="Chronopoulou M."/>
        </authorList>
    </citation>
    <scope>NUCLEOTIDE SEQUENCE</scope>
    <source>
        <tissue evidence="1">Whole organism</tissue>
    </source>
</reference>
<protein>
    <submittedName>
        <fullName evidence="1">Uncharacterized protein</fullName>
    </submittedName>
</protein>